<evidence type="ECO:0000256" key="5">
    <source>
        <dbReference type="ARBA" id="ARBA00022723"/>
    </source>
</evidence>
<keyword evidence="8 10" id="KW-0503">Monooxygenase</keyword>
<dbReference type="GO" id="GO:0005506">
    <property type="term" value="F:iron ion binding"/>
    <property type="evidence" value="ECO:0007669"/>
    <property type="project" value="InterPro"/>
</dbReference>
<keyword evidence="6 10" id="KW-0560">Oxidoreductase</keyword>
<organism evidence="11 12">
    <name type="scientific">Ceratobasidium theobromae</name>
    <dbReference type="NCBI Taxonomy" id="1582974"/>
    <lineage>
        <taxon>Eukaryota</taxon>
        <taxon>Fungi</taxon>
        <taxon>Dikarya</taxon>
        <taxon>Basidiomycota</taxon>
        <taxon>Agaricomycotina</taxon>
        <taxon>Agaricomycetes</taxon>
        <taxon>Cantharellales</taxon>
        <taxon>Ceratobasidiaceae</taxon>
        <taxon>Ceratobasidium</taxon>
    </lineage>
</organism>
<name>A0A5N5QKB6_9AGAM</name>
<evidence type="ECO:0000256" key="3">
    <source>
        <dbReference type="ARBA" id="ARBA00010617"/>
    </source>
</evidence>
<dbReference type="PANTHER" id="PTHR46300">
    <property type="entry name" value="P450, PUTATIVE (EUROFUNG)-RELATED-RELATED"/>
    <property type="match status" value="1"/>
</dbReference>
<dbReference type="GO" id="GO:0020037">
    <property type="term" value="F:heme binding"/>
    <property type="evidence" value="ECO:0007669"/>
    <property type="project" value="InterPro"/>
</dbReference>
<dbReference type="GO" id="GO:0016705">
    <property type="term" value="F:oxidoreductase activity, acting on paired donors, with incorporation or reduction of molecular oxygen"/>
    <property type="evidence" value="ECO:0007669"/>
    <property type="project" value="InterPro"/>
</dbReference>
<dbReference type="InterPro" id="IPR001128">
    <property type="entry name" value="Cyt_P450"/>
</dbReference>
<evidence type="ECO:0000256" key="9">
    <source>
        <dbReference type="PIRSR" id="PIRSR602401-1"/>
    </source>
</evidence>
<proteinExistence type="inferred from homology"/>
<accession>A0A5N5QKB6</accession>
<keyword evidence="5 9" id="KW-0479">Metal-binding</keyword>
<dbReference type="Pfam" id="PF00067">
    <property type="entry name" value="p450"/>
    <property type="match status" value="2"/>
</dbReference>
<comment type="cofactor">
    <cofactor evidence="1 9">
        <name>heme</name>
        <dbReference type="ChEBI" id="CHEBI:30413"/>
    </cofactor>
</comment>
<evidence type="ECO:0000256" key="7">
    <source>
        <dbReference type="ARBA" id="ARBA00023004"/>
    </source>
</evidence>
<dbReference type="PANTHER" id="PTHR46300:SF7">
    <property type="entry name" value="P450, PUTATIVE (EUROFUNG)-RELATED"/>
    <property type="match status" value="1"/>
</dbReference>
<dbReference type="CDD" id="cd11065">
    <property type="entry name" value="CYP64-like"/>
    <property type="match status" value="1"/>
</dbReference>
<dbReference type="OrthoDB" id="2789670at2759"/>
<gene>
    <name evidence="11" type="ORF">CTheo_4456</name>
</gene>
<comment type="pathway">
    <text evidence="2">Secondary metabolite biosynthesis.</text>
</comment>
<dbReference type="Proteomes" id="UP000383932">
    <property type="component" value="Unassembled WGS sequence"/>
</dbReference>
<evidence type="ECO:0000256" key="1">
    <source>
        <dbReference type="ARBA" id="ARBA00001971"/>
    </source>
</evidence>
<dbReference type="InterPro" id="IPR050364">
    <property type="entry name" value="Cytochrome_P450_fung"/>
</dbReference>
<reference evidence="11 12" key="1">
    <citation type="journal article" date="2019" name="Fungal Biol. Biotechnol.">
        <title>Draft genome sequence of fastidious pathogen Ceratobasidium theobromae, which causes vascular-streak dieback in Theobroma cacao.</title>
        <authorList>
            <person name="Ali S.S."/>
            <person name="Asman A."/>
            <person name="Shao J."/>
            <person name="Firmansyah A.P."/>
            <person name="Susilo A.W."/>
            <person name="Rosmana A."/>
            <person name="McMahon P."/>
            <person name="Junaid M."/>
            <person name="Guest D."/>
            <person name="Kheng T.Y."/>
            <person name="Meinhardt L.W."/>
            <person name="Bailey B.A."/>
        </authorList>
    </citation>
    <scope>NUCLEOTIDE SEQUENCE [LARGE SCALE GENOMIC DNA]</scope>
    <source>
        <strain evidence="11 12">CT2</strain>
    </source>
</reference>
<dbReference type="InterPro" id="IPR017972">
    <property type="entry name" value="Cyt_P450_CS"/>
</dbReference>
<dbReference type="GO" id="GO:0004497">
    <property type="term" value="F:monooxygenase activity"/>
    <property type="evidence" value="ECO:0007669"/>
    <property type="project" value="UniProtKB-KW"/>
</dbReference>
<keyword evidence="12" id="KW-1185">Reference proteome</keyword>
<comment type="caution">
    <text evidence="11">The sequence shown here is derived from an EMBL/GenBank/DDBJ whole genome shotgun (WGS) entry which is preliminary data.</text>
</comment>
<dbReference type="PROSITE" id="PS00086">
    <property type="entry name" value="CYTOCHROME_P450"/>
    <property type="match status" value="1"/>
</dbReference>
<evidence type="ECO:0000256" key="4">
    <source>
        <dbReference type="ARBA" id="ARBA00022617"/>
    </source>
</evidence>
<dbReference type="AlphaFoldDB" id="A0A5N5QKB6"/>
<dbReference type="PRINTS" id="PR00385">
    <property type="entry name" value="P450"/>
</dbReference>
<dbReference type="Gene3D" id="1.10.630.10">
    <property type="entry name" value="Cytochrome P450"/>
    <property type="match status" value="1"/>
</dbReference>
<sequence>MTITTLDYAVVACACGLSLALFKKQRAKRYSLPLPPGPPCWPFIGALPSVPQDVEIWKVFAQWGDKYGDICYARFLNQDIIILNSFDDAVELLDRRSATYSSRPEMVMAGEVVGWNFALGLLPYNDRMRRTRRFLQGGMSVKAMPELWPQQEQETIKFVRRLLDTPEQLNEHIRQTAGATILKLTYGYNVESPNDRFVVLADTAMEMFSTVTTPGAFIVDIFPILRYLPWAPFKSQARKWRKLLNDFIELPMKFKTGEGESCLATRWLDREVTSKEQPKEMTQYNESIIKWAAMTMYAGGSDTASLEASHPPTLTTRWQTASAISMFFALMTAYPEVQEKAHAEITRVIGTDRLPTYSDRSSLPYVEAVYKEVLRWHPIVPIGLPHRLDAKADDEYRGMRIPRGSTVFANIWKMLYNPKSYHNPTTFDPERFMGPPESIEQNPEDIAFGFGRRRCPGVNVAHSSVWFAIVLTLATYSITPKLGSDGKPILPSLKCTNGTISHPEPFQCKITPRSPKAMALVQDTSTM</sequence>
<protein>
    <submittedName>
        <fullName evidence="11">O-methylsterigmatocystin oxidoreductase</fullName>
    </submittedName>
</protein>
<evidence type="ECO:0000256" key="8">
    <source>
        <dbReference type="ARBA" id="ARBA00023033"/>
    </source>
</evidence>
<evidence type="ECO:0000256" key="6">
    <source>
        <dbReference type="ARBA" id="ARBA00023002"/>
    </source>
</evidence>
<comment type="similarity">
    <text evidence="3 10">Belongs to the cytochrome P450 family.</text>
</comment>
<evidence type="ECO:0000313" key="11">
    <source>
        <dbReference type="EMBL" id="KAB5592074.1"/>
    </source>
</evidence>
<dbReference type="EMBL" id="SSOP01000077">
    <property type="protein sequence ID" value="KAB5592074.1"/>
    <property type="molecule type" value="Genomic_DNA"/>
</dbReference>
<evidence type="ECO:0000256" key="2">
    <source>
        <dbReference type="ARBA" id="ARBA00005179"/>
    </source>
</evidence>
<feature type="binding site" description="axial binding residue" evidence="9">
    <location>
        <position position="455"/>
    </location>
    <ligand>
        <name>heme</name>
        <dbReference type="ChEBI" id="CHEBI:30413"/>
    </ligand>
    <ligandPart>
        <name>Fe</name>
        <dbReference type="ChEBI" id="CHEBI:18248"/>
    </ligandPart>
</feature>
<dbReference type="InterPro" id="IPR036396">
    <property type="entry name" value="Cyt_P450_sf"/>
</dbReference>
<keyword evidence="7 9" id="KW-0408">Iron</keyword>
<keyword evidence="4 9" id="KW-0349">Heme</keyword>
<dbReference type="InterPro" id="IPR002401">
    <property type="entry name" value="Cyt_P450_E_grp-I"/>
</dbReference>
<evidence type="ECO:0000313" key="12">
    <source>
        <dbReference type="Proteomes" id="UP000383932"/>
    </source>
</evidence>
<dbReference type="PRINTS" id="PR00463">
    <property type="entry name" value="EP450I"/>
</dbReference>
<dbReference type="SUPFAM" id="SSF48264">
    <property type="entry name" value="Cytochrome P450"/>
    <property type="match status" value="1"/>
</dbReference>
<evidence type="ECO:0000256" key="10">
    <source>
        <dbReference type="RuleBase" id="RU000461"/>
    </source>
</evidence>